<evidence type="ECO:0000313" key="3">
    <source>
        <dbReference type="EMBL" id="GMM50356.1"/>
    </source>
</evidence>
<feature type="transmembrane region" description="Helical" evidence="1">
    <location>
        <begin position="316"/>
        <end position="332"/>
    </location>
</feature>
<dbReference type="InterPro" id="IPR046985">
    <property type="entry name" value="IP5"/>
</dbReference>
<comment type="caution">
    <text evidence="3">The sequence shown here is derived from an EMBL/GenBank/DDBJ whole genome shotgun (WGS) entry which is preliminary data.</text>
</comment>
<keyword evidence="1" id="KW-0812">Transmembrane</keyword>
<dbReference type="GO" id="GO:0004439">
    <property type="term" value="F:phosphatidylinositol-4,5-bisphosphate 5-phosphatase activity"/>
    <property type="evidence" value="ECO:0007669"/>
    <property type="project" value="TreeGrafter"/>
</dbReference>
<keyword evidence="1" id="KW-0472">Membrane</keyword>
<keyword evidence="1" id="KW-1133">Transmembrane helix</keyword>
<dbReference type="AlphaFoldDB" id="A0AAV5RFI7"/>
<evidence type="ECO:0000259" key="2">
    <source>
        <dbReference type="SMART" id="SM00128"/>
    </source>
</evidence>
<dbReference type="InterPro" id="IPR036691">
    <property type="entry name" value="Endo/exonu/phosph_ase_sf"/>
</dbReference>
<sequence length="333" mass="37741">MSSCFVVTLNCAKRAQDSENIRNYILQKMLTSQLPEIIVFCLQEIAPISSSMFNYLLPYVTPFIEAVPSEYTCIAENNVGGTGLIVFSKTVAHHEIDITKKNLAFGKGWSSLKGASLITLGFSDHEFLTFISTHFAAGEGQKYLKERNNNLRYLFTAFELASVPGPIILAGDLNYRTTNGELSTNELTTEIHNFANGEVFWEPKIQFPATYKYFPSSIDNNLNPKRTPSWCDRILLTDKDAILEVFNYDSVQRYTDSDHKPVYLHFRIQPNNDKLNHTLNPEILENTTVRVKGIKPTLLADFFIGSSLFVTTTKPGWLLVTLVLLFFVCKYFL</sequence>
<dbReference type="EMBL" id="BTGC01000003">
    <property type="protein sequence ID" value="GMM50356.1"/>
    <property type="molecule type" value="Genomic_DNA"/>
</dbReference>
<accession>A0AAV5RFI7</accession>
<dbReference type="SMART" id="SM00128">
    <property type="entry name" value="IPPc"/>
    <property type="match status" value="1"/>
</dbReference>
<gene>
    <name evidence="3" type="ORF">DASB73_013140</name>
</gene>
<evidence type="ECO:0000256" key="1">
    <source>
        <dbReference type="SAM" id="Phobius"/>
    </source>
</evidence>
<dbReference type="GO" id="GO:0046856">
    <property type="term" value="P:phosphatidylinositol dephosphorylation"/>
    <property type="evidence" value="ECO:0007669"/>
    <property type="project" value="InterPro"/>
</dbReference>
<organism evidence="3 4">
    <name type="scientific">Starmerella bacillaris</name>
    <name type="common">Yeast</name>
    <name type="synonym">Candida zemplinina</name>
    <dbReference type="NCBI Taxonomy" id="1247836"/>
    <lineage>
        <taxon>Eukaryota</taxon>
        <taxon>Fungi</taxon>
        <taxon>Dikarya</taxon>
        <taxon>Ascomycota</taxon>
        <taxon>Saccharomycotina</taxon>
        <taxon>Dipodascomycetes</taxon>
        <taxon>Dipodascales</taxon>
        <taxon>Trichomonascaceae</taxon>
        <taxon>Starmerella</taxon>
    </lineage>
</organism>
<reference evidence="3 4" key="1">
    <citation type="journal article" date="2023" name="Elife">
        <title>Identification of key yeast species and microbe-microbe interactions impacting larval growth of Drosophila in the wild.</title>
        <authorList>
            <person name="Mure A."/>
            <person name="Sugiura Y."/>
            <person name="Maeda R."/>
            <person name="Honda K."/>
            <person name="Sakurai N."/>
            <person name="Takahashi Y."/>
            <person name="Watada M."/>
            <person name="Katoh T."/>
            <person name="Gotoh A."/>
            <person name="Gotoh Y."/>
            <person name="Taniguchi I."/>
            <person name="Nakamura K."/>
            <person name="Hayashi T."/>
            <person name="Katayama T."/>
            <person name="Uemura T."/>
            <person name="Hattori Y."/>
        </authorList>
    </citation>
    <scope>NUCLEOTIDE SEQUENCE [LARGE SCALE GENOMIC DNA]</scope>
    <source>
        <strain evidence="3 4">SB-73</strain>
    </source>
</reference>
<dbReference type="InterPro" id="IPR000300">
    <property type="entry name" value="IPPc"/>
</dbReference>
<protein>
    <recommendedName>
        <fullName evidence="2">Inositol polyphosphate-related phosphatase domain-containing protein</fullName>
    </recommendedName>
</protein>
<dbReference type="SUPFAM" id="SSF56219">
    <property type="entry name" value="DNase I-like"/>
    <property type="match status" value="1"/>
</dbReference>
<dbReference type="PANTHER" id="PTHR11200">
    <property type="entry name" value="INOSITOL 5-PHOSPHATASE"/>
    <property type="match status" value="1"/>
</dbReference>
<feature type="domain" description="Inositol polyphosphate-related phosphatase" evidence="2">
    <location>
        <begin position="1"/>
        <end position="276"/>
    </location>
</feature>
<keyword evidence="4" id="KW-1185">Reference proteome</keyword>
<name>A0AAV5RFI7_STABA</name>
<dbReference type="Proteomes" id="UP001362899">
    <property type="component" value="Unassembled WGS sequence"/>
</dbReference>
<evidence type="ECO:0000313" key="4">
    <source>
        <dbReference type="Proteomes" id="UP001362899"/>
    </source>
</evidence>
<dbReference type="Gene3D" id="3.60.10.10">
    <property type="entry name" value="Endonuclease/exonuclease/phosphatase"/>
    <property type="match status" value="1"/>
</dbReference>
<proteinExistence type="predicted"/>
<dbReference type="Pfam" id="PF22669">
    <property type="entry name" value="Exo_endo_phos2"/>
    <property type="match status" value="1"/>
</dbReference>